<dbReference type="AlphaFoldDB" id="W6Q8Z8"/>
<proteinExistence type="predicted"/>
<feature type="compositionally biased region" description="Acidic residues" evidence="1">
    <location>
        <begin position="97"/>
        <end position="110"/>
    </location>
</feature>
<name>W6Q8Z8_PENRF</name>
<dbReference type="Proteomes" id="UP000030686">
    <property type="component" value="Unassembled WGS sequence"/>
</dbReference>
<feature type="region of interest" description="Disordered" evidence="1">
    <location>
        <begin position="63"/>
        <end position="173"/>
    </location>
</feature>
<evidence type="ECO:0000313" key="3">
    <source>
        <dbReference type="Proteomes" id="UP000030686"/>
    </source>
</evidence>
<dbReference type="OrthoDB" id="4368839at2759"/>
<sequence>MNIPIGPIIHSTREFFIGTAQCTVNQVNANDRKTAEHHPWGNLRFIFAHCMDVCSLEECFPRPGSEIPPRKDVKDSQGHSMTEKELSMRPNPHEDGETIAEEDVEEEEAGEVEKEVTVIPPRLKITKPSKDESNTSNEPRKKRTLRNQPPPGKDIHEYVKEKKDAPQKDESGMCAYCGFGPHKAKACSYLAE</sequence>
<gene>
    <name evidence="2" type="ORF">PROQFM164_S02g003006</name>
</gene>
<evidence type="ECO:0000313" key="2">
    <source>
        <dbReference type="EMBL" id="CDM32855.1"/>
    </source>
</evidence>
<evidence type="ECO:0000256" key="1">
    <source>
        <dbReference type="SAM" id="MobiDB-lite"/>
    </source>
</evidence>
<protein>
    <submittedName>
        <fullName evidence="2">Genomic scaffold, ProqFM164S02</fullName>
    </submittedName>
</protein>
<feature type="compositionally biased region" description="Basic and acidic residues" evidence="1">
    <location>
        <begin position="153"/>
        <end position="171"/>
    </location>
</feature>
<keyword evidence="3" id="KW-1185">Reference proteome</keyword>
<organism evidence="2 3">
    <name type="scientific">Penicillium roqueforti (strain FM164)</name>
    <dbReference type="NCBI Taxonomy" id="1365484"/>
    <lineage>
        <taxon>Eukaryota</taxon>
        <taxon>Fungi</taxon>
        <taxon>Dikarya</taxon>
        <taxon>Ascomycota</taxon>
        <taxon>Pezizomycotina</taxon>
        <taxon>Eurotiomycetes</taxon>
        <taxon>Eurotiomycetidae</taxon>
        <taxon>Eurotiales</taxon>
        <taxon>Aspergillaceae</taxon>
        <taxon>Penicillium</taxon>
    </lineage>
</organism>
<reference evidence="2" key="1">
    <citation type="journal article" date="2014" name="Nat. Commun.">
        <title>Multiple recent horizontal transfers of a large genomic region in cheese making fungi.</title>
        <authorList>
            <person name="Cheeseman K."/>
            <person name="Ropars J."/>
            <person name="Renault P."/>
            <person name="Dupont J."/>
            <person name="Gouzy J."/>
            <person name="Branca A."/>
            <person name="Abraham A.L."/>
            <person name="Ceppi M."/>
            <person name="Conseiller E."/>
            <person name="Debuchy R."/>
            <person name="Malagnac F."/>
            <person name="Goarin A."/>
            <person name="Silar P."/>
            <person name="Lacoste S."/>
            <person name="Sallet E."/>
            <person name="Bensimon A."/>
            <person name="Giraud T."/>
            <person name="Brygoo Y."/>
        </authorList>
    </citation>
    <scope>NUCLEOTIDE SEQUENCE [LARGE SCALE GENOMIC DNA]</scope>
    <source>
        <strain evidence="2">FM164</strain>
    </source>
</reference>
<dbReference type="EMBL" id="HG792016">
    <property type="protein sequence ID" value="CDM32855.1"/>
    <property type="molecule type" value="Genomic_DNA"/>
</dbReference>
<accession>W6Q8Z8</accession>
<feature type="compositionally biased region" description="Basic and acidic residues" evidence="1">
    <location>
        <begin position="68"/>
        <end position="96"/>
    </location>
</feature>
<dbReference type="STRING" id="1365484.W6Q8Z8"/>